<evidence type="ECO:0000313" key="2">
    <source>
        <dbReference type="EMBL" id="WED43128.1"/>
    </source>
</evidence>
<keyword evidence="3" id="KW-1185">Reference proteome</keyword>
<dbReference type="GO" id="GO:0016301">
    <property type="term" value="F:kinase activity"/>
    <property type="evidence" value="ECO:0007669"/>
    <property type="project" value="UniProtKB-KW"/>
</dbReference>
<dbReference type="RefSeq" id="WP_275088942.1">
    <property type="nucleotide sequence ID" value="NZ_CP119078.1"/>
</dbReference>
<reference evidence="2 3" key="1">
    <citation type="submission" date="2023-02" db="EMBL/GenBank/DDBJ databases">
        <title>Genome Sequence of L. cardiaca H63T.</title>
        <authorList>
            <person name="Lopez A.E."/>
            <person name="Cianciotto N.P."/>
        </authorList>
    </citation>
    <scope>NUCLEOTIDE SEQUENCE [LARGE SCALE GENOMIC DNA]</scope>
    <source>
        <strain evidence="2 3">H63</strain>
    </source>
</reference>
<dbReference type="EMBL" id="CP119078">
    <property type="protein sequence ID" value="WED43128.1"/>
    <property type="molecule type" value="Genomic_DNA"/>
</dbReference>
<dbReference type="Proteomes" id="UP001222087">
    <property type="component" value="Chromosome"/>
</dbReference>
<sequence length="196" mass="22501">MKVQIIGISGISGAGKTTLTKALAKILKGTRLHWDEFDSLGTGPEDYRAWYDRGQNYTEWNYESLAKILQTLKENNVINHPALGKMLLPTPYIIFDAPLGRLHQQTGIFIDVCIHITLPLDVSLGRRIIRDFKAPDKSKEELLEELDFYLKHSRKLFFDEELQKNADLIIDGLLDTATQMKHCVDYLENKFHNGER</sequence>
<name>A0ABY8AR08_9GAMM</name>
<proteinExistence type="predicted"/>
<gene>
    <name evidence="2" type="ORF">PXX05_14705</name>
</gene>
<protein>
    <submittedName>
        <fullName evidence="2">Uridine kinase</fullName>
    </submittedName>
</protein>
<feature type="domain" description="Phosphoribulokinase/uridine kinase" evidence="1">
    <location>
        <begin position="5"/>
        <end position="177"/>
    </location>
</feature>
<dbReference type="Gene3D" id="3.40.50.300">
    <property type="entry name" value="P-loop containing nucleotide triphosphate hydrolases"/>
    <property type="match status" value="1"/>
</dbReference>
<dbReference type="SUPFAM" id="SSF52540">
    <property type="entry name" value="P-loop containing nucleoside triphosphate hydrolases"/>
    <property type="match status" value="1"/>
</dbReference>
<keyword evidence="2" id="KW-0418">Kinase</keyword>
<dbReference type="Pfam" id="PF00485">
    <property type="entry name" value="PRK"/>
    <property type="match status" value="1"/>
</dbReference>
<keyword evidence="2" id="KW-0808">Transferase</keyword>
<evidence type="ECO:0000313" key="3">
    <source>
        <dbReference type="Proteomes" id="UP001222087"/>
    </source>
</evidence>
<dbReference type="InterPro" id="IPR027417">
    <property type="entry name" value="P-loop_NTPase"/>
</dbReference>
<dbReference type="InterPro" id="IPR006083">
    <property type="entry name" value="PRK/URK"/>
</dbReference>
<accession>A0ABY8AR08</accession>
<evidence type="ECO:0000259" key="1">
    <source>
        <dbReference type="Pfam" id="PF00485"/>
    </source>
</evidence>
<dbReference type="PRINTS" id="PR00988">
    <property type="entry name" value="URIDINKINASE"/>
</dbReference>
<organism evidence="2 3">
    <name type="scientific">Legionella cardiaca</name>
    <dbReference type="NCBI Taxonomy" id="1071983"/>
    <lineage>
        <taxon>Bacteria</taxon>
        <taxon>Pseudomonadati</taxon>
        <taxon>Pseudomonadota</taxon>
        <taxon>Gammaproteobacteria</taxon>
        <taxon>Legionellales</taxon>
        <taxon>Legionellaceae</taxon>
        <taxon>Legionella</taxon>
    </lineage>
</organism>